<reference evidence="1" key="1">
    <citation type="journal article" date="2015" name="Nature">
        <title>Complex archaea that bridge the gap between prokaryotes and eukaryotes.</title>
        <authorList>
            <person name="Spang A."/>
            <person name="Saw J.H."/>
            <person name="Jorgensen S.L."/>
            <person name="Zaremba-Niedzwiedzka K."/>
            <person name="Martijn J."/>
            <person name="Lind A.E."/>
            <person name="van Eijk R."/>
            <person name="Schleper C."/>
            <person name="Guy L."/>
            <person name="Ettema T.J."/>
        </authorList>
    </citation>
    <scope>NUCLEOTIDE SEQUENCE</scope>
</reference>
<comment type="caution">
    <text evidence="1">The sequence shown here is derived from an EMBL/GenBank/DDBJ whole genome shotgun (WGS) entry which is preliminary data.</text>
</comment>
<gene>
    <name evidence="1" type="ORF">LCGC14_1238690</name>
</gene>
<name>A0A0F9L6N4_9ZZZZ</name>
<protein>
    <submittedName>
        <fullName evidence="1">Uncharacterized protein</fullName>
    </submittedName>
</protein>
<evidence type="ECO:0000313" key="1">
    <source>
        <dbReference type="EMBL" id="KKM90439.1"/>
    </source>
</evidence>
<organism evidence="1">
    <name type="scientific">marine sediment metagenome</name>
    <dbReference type="NCBI Taxonomy" id="412755"/>
    <lineage>
        <taxon>unclassified sequences</taxon>
        <taxon>metagenomes</taxon>
        <taxon>ecological metagenomes</taxon>
    </lineage>
</organism>
<proteinExistence type="predicted"/>
<dbReference type="AlphaFoldDB" id="A0A0F9L6N4"/>
<accession>A0A0F9L6N4</accession>
<dbReference type="EMBL" id="LAZR01006672">
    <property type="protein sequence ID" value="KKM90439.1"/>
    <property type="molecule type" value="Genomic_DNA"/>
</dbReference>
<sequence>MSEKLYTSHCTVGGHGTWCSVAQDKIPSKKELSKLRRQASKKLIADEVIEITKQVLEDYSDAWEQLAKL</sequence>